<keyword evidence="9 10" id="KW-0472">Membrane</keyword>
<comment type="similarity">
    <text evidence="2">Belongs to the ArsB family.</text>
</comment>
<feature type="transmembrane region" description="Helical" evidence="10">
    <location>
        <begin position="6"/>
        <end position="25"/>
    </location>
</feature>
<keyword evidence="6 10" id="KW-0812">Transmembrane</keyword>
<evidence type="ECO:0000256" key="8">
    <source>
        <dbReference type="ARBA" id="ARBA00022989"/>
    </source>
</evidence>
<accession>A0A1I1DWP7</accession>
<evidence type="ECO:0000256" key="5">
    <source>
        <dbReference type="ARBA" id="ARBA00022475"/>
    </source>
</evidence>
<comment type="similarity">
    <text evidence="3">Belongs to the CitM (TC 2.A.11) transporter family.</text>
</comment>
<keyword evidence="4" id="KW-0813">Transport</keyword>
<evidence type="ECO:0000256" key="10">
    <source>
        <dbReference type="SAM" id="Phobius"/>
    </source>
</evidence>
<comment type="subcellular location">
    <subcellularLocation>
        <location evidence="1">Cell membrane</location>
        <topology evidence="1">Multi-pass membrane protein</topology>
    </subcellularLocation>
</comment>
<dbReference type="InterPro" id="IPR000802">
    <property type="entry name" value="Arsenical_pump_ArsB"/>
</dbReference>
<evidence type="ECO:0000313" key="13">
    <source>
        <dbReference type="Proteomes" id="UP000198832"/>
    </source>
</evidence>
<feature type="transmembrane region" description="Helical" evidence="10">
    <location>
        <begin position="62"/>
        <end position="80"/>
    </location>
</feature>
<dbReference type="GO" id="GO:0046685">
    <property type="term" value="P:response to arsenic-containing substance"/>
    <property type="evidence" value="ECO:0007669"/>
    <property type="project" value="UniProtKB-KW"/>
</dbReference>
<gene>
    <name evidence="12" type="ORF">SAMN04487968_101517</name>
</gene>
<keyword evidence="13" id="KW-1185">Reference proteome</keyword>
<dbReference type="GO" id="GO:0015105">
    <property type="term" value="F:arsenite transmembrane transporter activity"/>
    <property type="evidence" value="ECO:0007669"/>
    <property type="project" value="InterPro"/>
</dbReference>
<evidence type="ECO:0000256" key="9">
    <source>
        <dbReference type="ARBA" id="ARBA00023136"/>
    </source>
</evidence>
<name>A0A1I1DWP7_9ACTN</name>
<dbReference type="Proteomes" id="UP000198832">
    <property type="component" value="Unassembled WGS sequence"/>
</dbReference>
<feature type="transmembrane region" description="Helical" evidence="10">
    <location>
        <begin position="317"/>
        <end position="342"/>
    </location>
</feature>
<proteinExistence type="inferred from homology"/>
<sequence length="418" mass="43225">MPALTTTVGDVSGVIALAGLLLVAHRHPPARVEALSAIGATALVLASGLVPVDEAWDDLRPLLPVVVFLVTILVVAEMCARAGVFTAAAHRVRRHSRGRPASLFAGTFVLAALVTTVLSLDATVVLVTPVAVGAATGLRLSPRPVAYACLRMANSASLLLPISNLTNLLAMPRLDLTFAEFAVRMAPALAAVLVVEYVGLRLLFRRELAEPAHRPPDDEAPRLEPVPVVVVALMLLGFGVGSSFGVEPAWVSAAAALVLVAWARHRRIVSWTSVAHAGHPSFALFVLALGVVVAGLTRGFLGDWLARLLPGGSSYGSLLLVAAIATVAAALLTNLAATLLLVPLLAPLGTDAILAALVGLGVGSGLTWTGSLANLLWRRTLVRHGDPGPMLGTAVFHRVSMTLTPVAVVAAVTALAVF</sequence>
<dbReference type="Pfam" id="PF03600">
    <property type="entry name" value="CitMHS"/>
    <property type="match status" value="1"/>
</dbReference>
<dbReference type="STRING" id="574651.SAMN04487968_101517"/>
<feature type="transmembrane region" description="Helical" evidence="10">
    <location>
        <begin position="101"/>
        <end position="120"/>
    </location>
</feature>
<keyword evidence="8 10" id="KW-1133">Transmembrane helix</keyword>
<evidence type="ECO:0000256" key="3">
    <source>
        <dbReference type="ARBA" id="ARBA00009843"/>
    </source>
</evidence>
<dbReference type="AlphaFoldDB" id="A0A1I1DWP7"/>
<feature type="transmembrane region" description="Helical" evidence="10">
    <location>
        <begin position="277"/>
        <end position="297"/>
    </location>
</feature>
<protein>
    <submittedName>
        <fullName evidence="12">Arsenical pump membrane protein</fullName>
    </submittedName>
</protein>
<feature type="transmembrane region" description="Helical" evidence="10">
    <location>
        <begin position="225"/>
        <end position="243"/>
    </location>
</feature>
<organism evidence="12 13">
    <name type="scientific">Nocardioides terrae</name>
    <dbReference type="NCBI Taxonomy" id="574651"/>
    <lineage>
        <taxon>Bacteria</taxon>
        <taxon>Bacillati</taxon>
        <taxon>Actinomycetota</taxon>
        <taxon>Actinomycetes</taxon>
        <taxon>Propionibacteriales</taxon>
        <taxon>Nocardioidaceae</taxon>
        <taxon>Nocardioides</taxon>
    </lineage>
</organism>
<evidence type="ECO:0000256" key="6">
    <source>
        <dbReference type="ARBA" id="ARBA00022692"/>
    </source>
</evidence>
<feature type="transmembrane region" description="Helical" evidence="10">
    <location>
        <begin position="395"/>
        <end position="417"/>
    </location>
</feature>
<keyword evidence="5" id="KW-1003">Cell membrane</keyword>
<evidence type="ECO:0000259" key="11">
    <source>
        <dbReference type="Pfam" id="PF03600"/>
    </source>
</evidence>
<evidence type="ECO:0000256" key="7">
    <source>
        <dbReference type="ARBA" id="ARBA00022849"/>
    </source>
</evidence>
<dbReference type="PANTHER" id="PTHR43302:SF5">
    <property type="entry name" value="TRANSPORTER ARSB-RELATED"/>
    <property type="match status" value="1"/>
</dbReference>
<dbReference type="GO" id="GO:0005886">
    <property type="term" value="C:plasma membrane"/>
    <property type="evidence" value="ECO:0007669"/>
    <property type="project" value="UniProtKB-SubCell"/>
</dbReference>
<evidence type="ECO:0000256" key="1">
    <source>
        <dbReference type="ARBA" id="ARBA00004651"/>
    </source>
</evidence>
<feature type="domain" description="Citrate transporter-like" evidence="11">
    <location>
        <begin position="34"/>
        <end position="351"/>
    </location>
</feature>
<feature type="transmembrane region" description="Helical" evidence="10">
    <location>
        <begin position="181"/>
        <end position="204"/>
    </location>
</feature>
<evidence type="ECO:0000256" key="2">
    <source>
        <dbReference type="ARBA" id="ARBA00006433"/>
    </source>
</evidence>
<dbReference type="PANTHER" id="PTHR43302">
    <property type="entry name" value="TRANSPORTER ARSB-RELATED"/>
    <property type="match status" value="1"/>
</dbReference>
<feature type="transmembrane region" description="Helical" evidence="10">
    <location>
        <begin position="32"/>
        <end position="50"/>
    </location>
</feature>
<dbReference type="RefSeq" id="WP_175507511.1">
    <property type="nucleotide sequence ID" value="NZ_FOLB01000001.1"/>
</dbReference>
<feature type="transmembrane region" description="Helical" evidence="10">
    <location>
        <begin position="354"/>
        <end position="375"/>
    </location>
</feature>
<evidence type="ECO:0000313" key="12">
    <source>
        <dbReference type="EMBL" id="SFB78836.1"/>
    </source>
</evidence>
<keyword evidence="7" id="KW-0059">Arsenical resistance</keyword>
<evidence type="ECO:0000256" key="4">
    <source>
        <dbReference type="ARBA" id="ARBA00022448"/>
    </source>
</evidence>
<dbReference type="PRINTS" id="PR00758">
    <property type="entry name" value="ARSENICPUMP"/>
</dbReference>
<reference evidence="12 13" key="1">
    <citation type="submission" date="2016-10" db="EMBL/GenBank/DDBJ databases">
        <authorList>
            <person name="de Groot N.N."/>
        </authorList>
    </citation>
    <scope>NUCLEOTIDE SEQUENCE [LARGE SCALE GENOMIC DNA]</scope>
    <source>
        <strain evidence="12 13">CGMCC 1.7056</strain>
    </source>
</reference>
<dbReference type="InterPro" id="IPR004680">
    <property type="entry name" value="Cit_transptr-like_dom"/>
</dbReference>
<dbReference type="EMBL" id="FOLB01000001">
    <property type="protein sequence ID" value="SFB78836.1"/>
    <property type="molecule type" value="Genomic_DNA"/>
</dbReference>